<dbReference type="CDD" id="cd08414">
    <property type="entry name" value="PBP2_LTTR_aromatics_like"/>
    <property type="match status" value="1"/>
</dbReference>
<protein>
    <submittedName>
        <fullName evidence="6">LysR family transcriptional regulator</fullName>
    </submittedName>
</protein>
<dbReference type="PANTHER" id="PTHR30346:SF0">
    <property type="entry name" value="HCA OPERON TRANSCRIPTIONAL ACTIVATOR HCAR"/>
    <property type="match status" value="1"/>
</dbReference>
<sequence>MDIKGMRYFISAAENLSFTKAALEQKVTQTAISLSISKMEEELGFQLFSRKNRSVQLTEAGRDFYEHIDYVVKKYEEAVEHGLKTSTGKSGEIRLGVPDCIMGMSLIPSFRIFQSSYPQLNLKVLIVPPHKIMQAITTREIDAAIGFPYEFESNTTLEHRIFRNDKLLVALAQNHPLAKSSDLNLEQLNAQTVTVVHPQKSPLIHQYMCNIWAKAGFAPNKVIHAATLDDAIIEVAIGNAIMLITEHSKSFCNSSLTFHNPRALDALHVEIAVAWNKNLNNPILKGLVWALVEEFQYSPELSVPKHDAI</sequence>
<dbReference type="Gene3D" id="3.40.190.10">
    <property type="entry name" value="Periplasmic binding protein-like II"/>
    <property type="match status" value="2"/>
</dbReference>
<dbReference type="PANTHER" id="PTHR30346">
    <property type="entry name" value="TRANSCRIPTIONAL DUAL REGULATOR HCAR-RELATED"/>
    <property type="match status" value="1"/>
</dbReference>
<dbReference type="InterPro" id="IPR005119">
    <property type="entry name" value="LysR_subst-bd"/>
</dbReference>
<organism evidence="6 7">
    <name type="scientific">Acetobacterium wieringae</name>
    <dbReference type="NCBI Taxonomy" id="52694"/>
    <lineage>
        <taxon>Bacteria</taxon>
        <taxon>Bacillati</taxon>
        <taxon>Bacillota</taxon>
        <taxon>Clostridia</taxon>
        <taxon>Eubacteriales</taxon>
        <taxon>Eubacteriaceae</taxon>
        <taxon>Acetobacterium</taxon>
    </lineage>
</organism>
<evidence type="ECO:0000313" key="7">
    <source>
        <dbReference type="Proteomes" id="UP001163550"/>
    </source>
</evidence>
<dbReference type="Pfam" id="PF03466">
    <property type="entry name" value="LysR_substrate"/>
    <property type="match status" value="1"/>
</dbReference>
<dbReference type="SUPFAM" id="SSF46785">
    <property type="entry name" value="Winged helix' DNA-binding domain"/>
    <property type="match status" value="1"/>
</dbReference>
<gene>
    <name evidence="6" type="ORF">LNN31_07950</name>
</gene>
<evidence type="ECO:0000256" key="2">
    <source>
        <dbReference type="ARBA" id="ARBA00023015"/>
    </source>
</evidence>
<evidence type="ECO:0000256" key="1">
    <source>
        <dbReference type="ARBA" id="ARBA00009437"/>
    </source>
</evidence>
<reference evidence="6" key="1">
    <citation type="submission" date="2021-11" db="EMBL/GenBank/DDBJ databases">
        <title>Isoprene-degrading acetogen.</title>
        <authorList>
            <person name="Yang Y."/>
            <person name="Jin H."/>
            <person name="Yan J."/>
        </authorList>
    </citation>
    <scope>NUCLEOTIDE SEQUENCE</scope>
    <source>
        <strain evidence="6">Berkeley</strain>
    </source>
</reference>
<keyword evidence="7" id="KW-1185">Reference proteome</keyword>
<dbReference type="RefSeq" id="WP_228882088.1">
    <property type="nucleotide sequence ID" value="NZ_CABIIK010000043.1"/>
</dbReference>
<dbReference type="InterPro" id="IPR036388">
    <property type="entry name" value="WH-like_DNA-bd_sf"/>
</dbReference>
<comment type="similarity">
    <text evidence="1">Belongs to the LysR transcriptional regulatory family.</text>
</comment>
<evidence type="ECO:0000256" key="4">
    <source>
        <dbReference type="ARBA" id="ARBA00023163"/>
    </source>
</evidence>
<evidence type="ECO:0000259" key="5">
    <source>
        <dbReference type="PROSITE" id="PS50931"/>
    </source>
</evidence>
<dbReference type="PROSITE" id="PS50931">
    <property type="entry name" value="HTH_LYSR"/>
    <property type="match status" value="1"/>
</dbReference>
<keyword evidence="4" id="KW-0804">Transcription</keyword>
<keyword evidence="3" id="KW-0238">DNA-binding</keyword>
<evidence type="ECO:0000313" key="6">
    <source>
        <dbReference type="EMBL" id="UYO64340.1"/>
    </source>
</evidence>
<dbReference type="Gene3D" id="1.10.10.10">
    <property type="entry name" value="Winged helix-like DNA-binding domain superfamily/Winged helix DNA-binding domain"/>
    <property type="match status" value="1"/>
</dbReference>
<name>A0ABY6HIH4_9FIRM</name>
<dbReference type="EMBL" id="CP087994">
    <property type="protein sequence ID" value="UYO64340.1"/>
    <property type="molecule type" value="Genomic_DNA"/>
</dbReference>
<dbReference type="InterPro" id="IPR000847">
    <property type="entry name" value="LysR_HTH_N"/>
</dbReference>
<dbReference type="Pfam" id="PF00126">
    <property type="entry name" value="HTH_1"/>
    <property type="match status" value="1"/>
</dbReference>
<evidence type="ECO:0000256" key="3">
    <source>
        <dbReference type="ARBA" id="ARBA00023125"/>
    </source>
</evidence>
<dbReference type="InterPro" id="IPR036390">
    <property type="entry name" value="WH_DNA-bd_sf"/>
</dbReference>
<feature type="domain" description="HTH lysR-type" evidence="5">
    <location>
        <begin position="1"/>
        <end position="58"/>
    </location>
</feature>
<dbReference type="PRINTS" id="PR00039">
    <property type="entry name" value="HTHLYSR"/>
</dbReference>
<accession>A0ABY6HIH4</accession>
<dbReference type="Proteomes" id="UP001163550">
    <property type="component" value="Chromosome"/>
</dbReference>
<proteinExistence type="inferred from homology"/>
<dbReference type="SUPFAM" id="SSF53850">
    <property type="entry name" value="Periplasmic binding protein-like II"/>
    <property type="match status" value="1"/>
</dbReference>
<keyword evidence="2" id="KW-0805">Transcription regulation</keyword>